<evidence type="ECO:0000313" key="1">
    <source>
        <dbReference type="EMBL" id="KAH0572833.1"/>
    </source>
</evidence>
<dbReference type="EMBL" id="AUWU02000005">
    <property type="protein sequence ID" value="KAH0572833.1"/>
    <property type="molecule type" value="Genomic_DNA"/>
</dbReference>
<dbReference type="GeneID" id="94298970"/>
<dbReference type="AlphaFoldDB" id="A0A9P8LRJ9"/>
<sequence length="78" mass="9028">MSQQVQLPDLEFYNIKLKDSSFLYISRPPSQPNSQNIKLRAHTQHGASAKCASPARMLLMQYKKMVRPIPIGRKMPWE</sequence>
<dbReference type="KEGG" id="ssao:94298970"/>
<organism evidence="1 2">
    <name type="scientific">Spironucleus salmonicida</name>
    <dbReference type="NCBI Taxonomy" id="348837"/>
    <lineage>
        <taxon>Eukaryota</taxon>
        <taxon>Metamonada</taxon>
        <taxon>Diplomonadida</taxon>
        <taxon>Hexamitidae</taxon>
        <taxon>Hexamitinae</taxon>
        <taxon>Spironucleus</taxon>
    </lineage>
</organism>
<name>A0A9P8LRJ9_9EUKA</name>
<comment type="caution">
    <text evidence="1">The sequence shown here is derived from an EMBL/GenBank/DDBJ whole genome shotgun (WGS) entry which is preliminary data.</text>
</comment>
<evidence type="ECO:0000313" key="2">
    <source>
        <dbReference type="Proteomes" id="UP000018208"/>
    </source>
</evidence>
<keyword evidence="2" id="KW-1185">Reference proteome</keyword>
<proteinExistence type="predicted"/>
<dbReference type="Proteomes" id="UP000018208">
    <property type="component" value="Unassembled WGS sequence"/>
</dbReference>
<dbReference type="RefSeq" id="XP_067763606.1">
    <property type="nucleotide sequence ID" value="XM_067908785.1"/>
</dbReference>
<reference evidence="1 2" key="1">
    <citation type="journal article" date="2014" name="PLoS Genet.">
        <title>The Genome of Spironucleus salmonicida Highlights a Fish Pathogen Adapted to Fluctuating Environments.</title>
        <authorList>
            <person name="Xu F."/>
            <person name="Jerlstrom-Hultqvist J."/>
            <person name="Einarsson E."/>
            <person name="Astvaldsson A."/>
            <person name="Svard S.G."/>
            <person name="Andersson J.O."/>
        </authorList>
    </citation>
    <scope>NUCLEOTIDE SEQUENCE [LARGE SCALE GENOMIC DNA]</scope>
    <source>
        <strain evidence="1 2">ATCC 50377</strain>
    </source>
</reference>
<accession>A0A9P8LRJ9</accession>
<gene>
    <name evidence="1" type="ORF">SS50377_24947</name>
</gene>
<protein>
    <submittedName>
        <fullName evidence="1">Uncharacterized protein</fullName>
    </submittedName>
</protein>